<sequence>MEKRLYISKL</sequence>
<gene>
    <name evidence="1" type="ORF">CEPIT_LOCUS13099</name>
</gene>
<dbReference type="EMBL" id="CAMAPF010000083">
    <property type="protein sequence ID" value="CAH9095011.1"/>
    <property type="molecule type" value="Genomic_DNA"/>
</dbReference>
<keyword evidence="2" id="KW-1185">Reference proteome</keyword>
<organism evidence="1 2">
    <name type="scientific">Cuscuta epithymum</name>
    <dbReference type="NCBI Taxonomy" id="186058"/>
    <lineage>
        <taxon>Eukaryota</taxon>
        <taxon>Viridiplantae</taxon>
        <taxon>Streptophyta</taxon>
        <taxon>Embryophyta</taxon>
        <taxon>Tracheophyta</taxon>
        <taxon>Spermatophyta</taxon>
        <taxon>Magnoliopsida</taxon>
        <taxon>eudicotyledons</taxon>
        <taxon>Gunneridae</taxon>
        <taxon>Pentapetalae</taxon>
        <taxon>asterids</taxon>
        <taxon>lamiids</taxon>
        <taxon>Solanales</taxon>
        <taxon>Convolvulaceae</taxon>
        <taxon>Cuscuteae</taxon>
        <taxon>Cuscuta</taxon>
        <taxon>Cuscuta subgen. Cuscuta</taxon>
    </lineage>
</organism>
<evidence type="ECO:0000313" key="1">
    <source>
        <dbReference type="EMBL" id="CAH9095011.1"/>
    </source>
</evidence>
<evidence type="ECO:0000313" key="2">
    <source>
        <dbReference type="Proteomes" id="UP001152523"/>
    </source>
</evidence>
<protein>
    <submittedName>
        <fullName evidence="1">Uncharacterized protein</fullName>
    </submittedName>
</protein>
<accession>A0AAV0D7L4</accession>
<dbReference type="Proteomes" id="UP001152523">
    <property type="component" value="Unassembled WGS sequence"/>
</dbReference>
<comment type="caution">
    <text evidence="1">The sequence shown here is derived from an EMBL/GenBank/DDBJ whole genome shotgun (WGS) entry which is preliminary data.</text>
</comment>
<name>A0AAV0D7L4_9ASTE</name>
<reference evidence="1" key="1">
    <citation type="submission" date="2022-07" db="EMBL/GenBank/DDBJ databases">
        <authorList>
            <person name="Macas J."/>
            <person name="Novak P."/>
            <person name="Neumann P."/>
        </authorList>
    </citation>
    <scope>NUCLEOTIDE SEQUENCE</scope>
</reference>
<proteinExistence type="predicted"/>